<name>A0ABP8ZGP2_9ACTN</name>
<organism evidence="2 3">
    <name type="scientific">Nocardioides endophyticus</name>
    <dbReference type="NCBI Taxonomy" id="1353775"/>
    <lineage>
        <taxon>Bacteria</taxon>
        <taxon>Bacillati</taxon>
        <taxon>Actinomycetota</taxon>
        <taxon>Actinomycetes</taxon>
        <taxon>Propionibacteriales</taxon>
        <taxon>Nocardioidaceae</taxon>
        <taxon>Nocardioides</taxon>
    </lineage>
</organism>
<dbReference type="EMBL" id="BAABKN010000032">
    <property type="protein sequence ID" value="GAA4755899.1"/>
    <property type="molecule type" value="Genomic_DNA"/>
</dbReference>
<feature type="chain" id="PRO_5047441208" evidence="1">
    <location>
        <begin position="26"/>
        <end position="430"/>
    </location>
</feature>
<reference evidence="3" key="1">
    <citation type="journal article" date="2019" name="Int. J. Syst. Evol. Microbiol.">
        <title>The Global Catalogue of Microorganisms (GCM) 10K type strain sequencing project: providing services to taxonomists for standard genome sequencing and annotation.</title>
        <authorList>
            <consortium name="The Broad Institute Genomics Platform"/>
            <consortium name="The Broad Institute Genome Sequencing Center for Infectious Disease"/>
            <person name="Wu L."/>
            <person name="Ma J."/>
        </authorList>
    </citation>
    <scope>NUCLEOTIDE SEQUENCE [LARGE SCALE GENOMIC DNA]</scope>
    <source>
        <strain evidence="3">JCM 18532</strain>
    </source>
</reference>
<gene>
    <name evidence="2" type="ORF">GCM10023350_46750</name>
</gene>
<evidence type="ECO:0000256" key="1">
    <source>
        <dbReference type="SAM" id="SignalP"/>
    </source>
</evidence>
<evidence type="ECO:0000313" key="3">
    <source>
        <dbReference type="Proteomes" id="UP001499882"/>
    </source>
</evidence>
<feature type="signal peptide" evidence="1">
    <location>
        <begin position="1"/>
        <end position="25"/>
    </location>
</feature>
<proteinExistence type="predicted"/>
<dbReference type="NCBIfam" id="NF040603">
    <property type="entry name" value="choice_anch_P"/>
    <property type="match status" value="2"/>
</dbReference>
<evidence type="ECO:0000313" key="2">
    <source>
        <dbReference type="EMBL" id="GAA4755899.1"/>
    </source>
</evidence>
<dbReference type="RefSeq" id="WP_345529503.1">
    <property type="nucleotide sequence ID" value="NZ_BAABKN010000032.1"/>
</dbReference>
<protein>
    <submittedName>
        <fullName evidence="2">Uncharacterized protein</fullName>
    </submittedName>
</protein>
<keyword evidence="3" id="KW-1185">Reference proteome</keyword>
<comment type="caution">
    <text evidence="2">The sequence shown here is derived from an EMBL/GenBank/DDBJ whole genome shotgun (WGS) entry which is preliminary data.</text>
</comment>
<sequence>MRLTIRTTVAAVAALAAATAATVVASPASAESAGQGHRAAAKKPTATPFALRAWGYSSRIVGGDIPTASGATGFESISCTNKAGLDRTNDLADVALPGLGTISAAATEVWTTRDAGVVSSWARNTIGKVVLSDSPLGTLSLDAVSTTARAYHDGTTFRTSTHTDLAKLTFQPPIGPAQTLPIPTPGQPVTIPGFAKVTIGHSRTPKTKDGARAFANGIKISLLATHTDVRVAHAVAQIGSGVQTALFTGSSYALGGKAAGDVVHLGRNPLLKMPCTGTDGEIQARSLTGLDLGGQVVAGVAKSEQRSDQNGRKAWGFERSSVASIAVTDQLRIEGVVGQVNVARRGEHLRTLTRSTKGTTIGRVIVNGQPQEFPDLGVLEIPGVAKLETAVTQELKNGLAVTALRITLLDGTGAVIDLGNARFQVRRSAR</sequence>
<dbReference type="Proteomes" id="UP001499882">
    <property type="component" value="Unassembled WGS sequence"/>
</dbReference>
<accession>A0ABP8ZGP2</accession>
<keyword evidence="1" id="KW-0732">Signal</keyword>